<evidence type="ECO:0000313" key="3">
    <source>
        <dbReference type="Proteomes" id="UP001307889"/>
    </source>
</evidence>
<accession>A0ABN7A5D5</accession>
<dbReference type="PANTHER" id="PTHR21301">
    <property type="entry name" value="REVERSE TRANSCRIPTASE"/>
    <property type="match status" value="1"/>
</dbReference>
<evidence type="ECO:0000259" key="1">
    <source>
        <dbReference type="PROSITE" id="PS50878"/>
    </source>
</evidence>
<dbReference type="PROSITE" id="PS50878">
    <property type="entry name" value="RT_POL"/>
    <property type="match status" value="1"/>
</dbReference>
<name>A0ABN7A5D5_9HEMI</name>
<dbReference type="PANTHER" id="PTHR21301:SF10">
    <property type="entry name" value="REVERSE TRANSCRIPTASE DOMAIN-CONTAINING PROTEIN"/>
    <property type="match status" value="1"/>
</dbReference>
<dbReference type="InterPro" id="IPR058912">
    <property type="entry name" value="HTH_animal"/>
</dbReference>
<dbReference type="Pfam" id="PF26215">
    <property type="entry name" value="HTH_animal"/>
    <property type="match status" value="1"/>
</dbReference>
<keyword evidence="3" id="KW-1185">Reference proteome</keyword>
<organism evidence="2 3">
    <name type="scientific">Nesidiocoris tenuis</name>
    <dbReference type="NCBI Taxonomy" id="355587"/>
    <lineage>
        <taxon>Eukaryota</taxon>
        <taxon>Metazoa</taxon>
        <taxon>Ecdysozoa</taxon>
        <taxon>Arthropoda</taxon>
        <taxon>Hexapoda</taxon>
        <taxon>Insecta</taxon>
        <taxon>Pterygota</taxon>
        <taxon>Neoptera</taxon>
        <taxon>Paraneoptera</taxon>
        <taxon>Hemiptera</taxon>
        <taxon>Heteroptera</taxon>
        <taxon>Panheteroptera</taxon>
        <taxon>Cimicomorpha</taxon>
        <taxon>Miridae</taxon>
        <taxon>Dicyphina</taxon>
        <taxon>Nesidiocoris</taxon>
    </lineage>
</organism>
<feature type="domain" description="Reverse transcriptase" evidence="1">
    <location>
        <begin position="1"/>
        <end position="158"/>
    </location>
</feature>
<evidence type="ECO:0000313" key="2">
    <source>
        <dbReference type="EMBL" id="BES87341.1"/>
    </source>
</evidence>
<gene>
    <name evidence="2" type="ORF">NTJ_00143</name>
</gene>
<dbReference type="EMBL" id="AP028909">
    <property type="protein sequence ID" value="BES87341.1"/>
    <property type="molecule type" value="Genomic_DNA"/>
</dbReference>
<reference evidence="2 3" key="1">
    <citation type="submission" date="2023-09" db="EMBL/GenBank/DDBJ databases">
        <title>Nesidiocoris tenuis whole genome shotgun sequence.</title>
        <authorList>
            <person name="Shibata T."/>
            <person name="Shimoda M."/>
            <person name="Kobayashi T."/>
            <person name="Uehara T."/>
        </authorList>
    </citation>
    <scope>NUCLEOTIDE SEQUENCE [LARGE SCALE GENOMIC DNA]</scope>
    <source>
        <strain evidence="2 3">Japan</strain>
    </source>
</reference>
<sequence>MVSFDVVSLFTNVPLEIVIIIVQRNWSLIEERTAMPLETFLDLLSLTCMQGFFKHKDVFVRQISGVAMGGVLSSDVAGLVMVDLLNWVKLQLPFGLRLVRRYVDDLFLILPTEEIDNTLAIFNSYHGRLKFTCEREVEGRLLDVMVVRDPSGTIGTDWYRKPSASDRCMDFRSAHAYAMKIACAKELIGRALRLSSPQYRNDSRVRVMNMLVTNGYPKSLVTRIVNEWSPTLVDPGGGDEEAAPQVLPAGEQRVFYAGLTYIQGVSPRLRSLLQKELPGSKFVFRCGNKVARTHTKLKAVDPIELQSGVVYKVACRDCNTCYVGQTISYVKVRMARHNQDCNGELNQDQGTMLSHHALTMGHVFDFGGVKILDVERKRA</sequence>
<proteinExistence type="predicted"/>
<dbReference type="Proteomes" id="UP001307889">
    <property type="component" value="Chromosome 1"/>
</dbReference>
<dbReference type="InterPro" id="IPR000477">
    <property type="entry name" value="RT_dom"/>
</dbReference>
<protein>
    <recommendedName>
        <fullName evidence="1">Reverse transcriptase domain-containing protein</fullName>
    </recommendedName>
</protein>